<comment type="caution">
    <text evidence="4">The sequence shown here is derived from an EMBL/GenBank/DDBJ whole genome shotgun (WGS) entry which is preliminary data.</text>
</comment>
<evidence type="ECO:0000313" key="5">
    <source>
        <dbReference type="Proteomes" id="UP001260959"/>
    </source>
</evidence>
<dbReference type="PROSITE" id="PS01031">
    <property type="entry name" value="SHSP"/>
    <property type="match status" value="1"/>
</dbReference>
<dbReference type="Pfam" id="PF00011">
    <property type="entry name" value="HSP20"/>
    <property type="match status" value="1"/>
</dbReference>
<evidence type="ECO:0000256" key="1">
    <source>
        <dbReference type="PROSITE-ProRule" id="PRU00285"/>
    </source>
</evidence>
<evidence type="ECO:0000313" key="4">
    <source>
        <dbReference type="EMBL" id="MDR4954635.1"/>
    </source>
</evidence>
<evidence type="ECO:0000256" key="2">
    <source>
        <dbReference type="RuleBase" id="RU003616"/>
    </source>
</evidence>
<comment type="similarity">
    <text evidence="1 2">Belongs to the small heat shock protein (HSP20) family.</text>
</comment>
<keyword evidence="5" id="KW-1185">Reference proteome</keyword>
<gene>
    <name evidence="4" type="ORF">REB14_20835</name>
</gene>
<dbReference type="SUPFAM" id="SSF49764">
    <property type="entry name" value="HSP20-like chaperones"/>
    <property type="match status" value="1"/>
</dbReference>
<dbReference type="EMBL" id="JAVIXS010000020">
    <property type="protein sequence ID" value="MDR4954635.1"/>
    <property type="molecule type" value="Genomic_DNA"/>
</dbReference>
<dbReference type="Proteomes" id="UP001260959">
    <property type="component" value="Unassembled WGS sequence"/>
</dbReference>
<dbReference type="Gene3D" id="2.60.40.790">
    <property type="match status" value="1"/>
</dbReference>
<protein>
    <submittedName>
        <fullName evidence="4">Hsp20 family protein</fullName>
    </submittedName>
</protein>
<dbReference type="InterPro" id="IPR002068">
    <property type="entry name" value="A-crystallin/Hsp20_dom"/>
</dbReference>
<dbReference type="CDD" id="cd06464">
    <property type="entry name" value="ACD_sHsps-like"/>
    <property type="match status" value="1"/>
</dbReference>
<feature type="domain" description="SHSP" evidence="3">
    <location>
        <begin position="1"/>
        <end position="36"/>
    </location>
</feature>
<organism evidence="4 5">
    <name type="scientific">Chryseobacterium metallicongregator</name>
    <dbReference type="NCBI Taxonomy" id="3073042"/>
    <lineage>
        <taxon>Bacteria</taxon>
        <taxon>Pseudomonadati</taxon>
        <taxon>Bacteroidota</taxon>
        <taxon>Flavobacteriia</taxon>
        <taxon>Flavobacteriales</taxon>
        <taxon>Weeksellaceae</taxon>
        <taxon>Chryseobacterium group</taxon>
        <taxon>Chryseobacterium</taxon>
    </lineage>
</organism>
<proteinExistence type="inferred from homology"/>
<sequence length="36" mass="4201">MDQDNINAKYENGLLMLTIPKKEDAKRKPPRMIKIS</sequence>
<accession>A0ABU1E9Y3</accession>
<evidence type="ECO:0000259" key="3">
    <source>
        <dbReference type="PROSITE" id="PS01031"/>
    </source>
</evidence>
<reference evidence="4 5" key="1">
    <citation type="submission" date="2023-08" db="EMBL/GenBank/DDBJ databases">
        <authorList>
            <person name="Maltman C."/>
        </authorList>
    </citation>
    <scope>NUCLEOTIDE SEQUENCE [LARGE SCALE GENOMIC DNA]</scope>
    <source>
        <strain evidence="4 5">ES2</strain>
    </source>
</reference>
<dbReference type="RefSeq" id="WP_309523180.1">
    <property type="nucleotide sequence ID" value="NZ_JAVIXS010000020.1"/>
</dbReference>
<name>A0ABU1E9Y3_9FLAO</name>
<dbReference type="InterPro" id="IPR008978">
    <property type="entry name" value="HSP20-like_chaperone"/>
</dbReference>